<proteinExistence type="predicted"/>
<accession>A0ABQ3Q7J4</accession>
<sequence length="220" mass="24178">MSAPGRPMRQAGVPVPYITPWTGETVIRAPLTVRHGRLAYEDEGPYDRHDDVLWVRVHYARGIGQPKWPRVHAFRQRQAVITELCMICGHPAHQRGGRLLYVLAARDGRPIEEGETTAVPPVHPACARQAVRLCPHLRTGWAAALVTGAPSWGVAGIRYSPDTLQPLPGPDPERPEGMVRVACTDDAGLRWVLAAREIVELVGVEPVTDLDALARARVAR</sequence>
<organism evidence="1 2">
    <name type="scientific">Streptomyces daghestanicus</name>
    <dbReference type="NCBI Taxonomy" id="66885"/>
    <lineage>
        <taxon>Bacteria</taxon>
        <taxon>Bacillati</taxon>
        <taxon>Actinomycetota</taxon>
        <taxon>Actinomycetes</taxon>
        <taxon>Kitasatosporales</taxon>
        <taxon>Streptomycetaceae</taxon>
        <taxon>Streptomyces</taxon>
    </lineage>
</organism>
<keyword evidence="2" id="KW-1185">Reference proteome</keyword>
<evidence type="ECO:0000313" key="2">
    <source>
        <dbReference type="Proteomes" id="UP001052655"/>
    </source>
</evidence>
<reference evidence="1" key="1">
    <citation type="submission" date="2024-05" db="EMBL/GenBank/DDBJ databases">
        <title>Whole genome shotgun sequence of Streptomyces daghestanicus NBRC 12762.</title>
        <authorList>
            <person name="Komaki H."/>
            <person name="Tamura T."/>
        </authorList>
    </citation>
    <scope>NUCLEOTIDE SEQUENCE</scope>
    <source>
        <strain evidence="1">NBRC 12762</strain>
    </source>
</reference>
<dbReference type="Proteomes" id="UP001052655">
    <property type="component" value="Unassembled WGS sequence"/>
</dbReference>
<gene>
    <name evidence="1" type="ORF">Sdagh_49850</name>
</gene>
<dbReference type="RefSeq" id="WP_190078667.1">
    <property type="nucleotide sequence ID" value="NZ_BMTC01000055.1"/>
</dbReference>
<protein>
    <submittedName>
        <fullName evidence="1">Uncharacterized protein</fullName>
    </submittedName>
</protein>
<dbReference type="EMBL" id="BNDX01000013">
    <property type="protein sequence ID" value="GHI33255.1"/>
    <property type="molecule type" value="Genomic_DNA"/>
</dbReference>
<name>A0ABQ3Q7J4_9ACTN</name>
<evidence type="ECO:0000313" key="1">
    <source>
        <dbReference type="EMBL" id="GHI33255.1"/>
    </source>
</evidence>
<comment type="caution">
    <text evidence="1">The sequence shown here is derived from an EMBL/GenBank/DDBJ whole genome shotgun (WGS) entry which is preliminary data.</text>
</comment>